<dbReference type="PANTHER" id="PTHR30055:SF234">
    <property type="entry name" value="HTH-TYPE TRANSCRIPTIONAL REGULATOR BETI"/>
    <property type="match status" value="1"/>
</dbReference>
<dbReference type="InterPro" id="IPR050109">
    <property type="entry name" value="HTH-type_TetR-like_transc_reg"/>
</dbReference>
<evidence type="ECO:0000256" key="2">
    <source>
        <dbReference type="ARBA" id="ARBA00023125"/>
    </source>
</evidence>
<keyword evidence="3" id="KW-0804">Transcription</keyword>
<dbReference type="PROSITE" id="PS50977">
    <property type="entry name" value="HTH_TETR_2"/>
    <property type="match status" value="1"/>
</dbReference>
<dbReference type="Gene3D" id="1.10.357.10">
    <property type="entry name" value="Tetracycline Repressor, domain 2"/>
    <property type="match status" value="1"/>
</dbReference>
<sequence>MAEREAVYAAEVGKLIDAGREVMAGAGPAGRPRVADIVAAAGLSNDAFYRHFRSKDELVAAILEDGTERLCGYLAHQMGKEADARGRVVRWVDGVLSQARPDSAQTTRAVLVNIGSVNREAMSSPASVNARLAALLHQPLRELGSGDPVFDARLVAGATVGVLSDHLWRDDPPTPEGIARVVEACLRMVSGPA</sequence>
<feature type="DNA-binding region" description="H-T-H motif" evidence="4">
    <location>
        <begin position="33"/>
        <end position="52"/>
    </location>
</feature>
<keyword evidence="7" id="KW-1185">Reference proteome</keyword>
<dbReference type="Pfam" id="PF00440">
    <property type="entry name" value="TetR_N"/>
    <property type="match status" value="1"/>
</dbReference>
<evidence type="ECO:0000259" key="5">
    <source>
        <dbReference type="PROSITE" id="PS50977"/>
    </source>
</evidence>
<evidence type="ECO:0000313" key="7">
    <source>
        <dbReference type="Proteomes" id="UP001347146"/>
    </source>
</evidence>
<accession>A0ABU7M8U4</accession>
<dbReference type="InterPro" id="IPR001647">
    <property type="entry name" value="HTH_TetR"/>
</dbReference>
<dbReference type="Proteomes" id="UP001347146">
    <property type="component" value="Unassembled WGS sequence"/>
</dbReference>
<dbReference type="PANTHER" id="PTHR30055">
    <property type="entry name" value="HTH-TYPE TRANSCRIPTIONAL REGULATOR RUTR"/>
    <property type="match status" value="1"/>
</dbReference>
<name>A0ABU7M8U4_9ACTN</name>
<feature type="domain" description="HTH tetR-type" evidence="5">
    <location>
        <begin position="9"/>
        <end position="70"/>
    </location>
</feature>
<organism evidence="6 7">
    <name type="scientific">Gordonia sesuvii</name>
    <dbReference type="NCBI Taxonomy" id="3116777"/>
    <lineage>
        <taxon>Bacteria</taxon>
        <taxon>Bacillati</taxon>
        <taxon>Actinomycetota</taxon>
        <taxon>Actinomycetes</taxon>
        <taxon>Mycobacteriales</taxon>
        <taxon>Gordoniaceae</taxon>
        <taxon>Gordonia</taxon>
    </lineage>
</organism>
<proteinExistence type="predicted"/>
<evidence type="ECO:0000256" key="3">
    <source>
        <dbReference type="ARBA" id="ARBA00023163"/>
    </source>
</evidence>
<evidence type="ECO:0000256" key="1">
    <source>
        <dbReference type="ARBA" id="ARBA00023015"/>
    </source>
</evidence>
<keyword evidence="2 4" id="KW-0238">DNA-binding</keyword>
<protein>
    <submittedName>
        <fullName evidence="6">TetR/AcrR family transcriptional regulator</fullName>
    </submittedName>
</protein>
<comment type="caution">
    <text evidence="6">The sequence shown here is derived from an EMBL/GenBank/DDBJ whole genome shotgun (WGS) entry which is preliminary data.</text>
</comment>
<dbReference type="EMBL" id="JAZDUF010000001">
    <property type="protein sequence ID" value="MEE3849476.1"/>
    <property type="molecule type" value="Genomic_DNA"/>
</dbReference>
<evidence type="ECO:0000313" key="6">
    <source>
        <dbReference type="EMBL" id="MEE3849476.1"/>
    </source>
</evidence>
<dbReference type="InterPro" id="IPR009057">
    <property type="entry name" value="Homeodomain-like_sf"/>
</dbReference>
<dbReference type="SUPFAM" id="SSF46689">
    <property type="entry name" value="Homeodomain-like"/>
    <property type="match status" value="1"/>
</dbReference>
<keyword evidence="1" id="KW-0805">Transcription regulation</keyword>
<evidence type="ECO:0000256" key="4">
    <source>
        <dbReference type="PROSITE-ProRule" id="PRU00335"/>
    </source>
</evidence>
<gene>
    <name evidence="6" type="ORF">VZC37_03990</name>
</gene>
<dbReference type="RefSeq" id="WP_330431105.1">
    <property type="nucleotide sequence ID" value="NZ_JAZDUF010000001.1"/>
</dbReference>
<reference evidence="6 7" key="1">
    <citation type="submission" date="2024-01" db="EMBL/GenBank/DDBJ databases">
        <title>Draft genome sequence of Gordonia sp. LSe1-13.</title>
        <authorList>
            <person name="Suphannarot A."/>
            <person name="Mingma R."/>
        </authorList>
    </citation>
    <scope>NUCLEOTIDE SEQUENCE [LARGE SCALE GENOMIC DNA]</scope>
    <source>
        <strain evidence="6 7">LSe1-13</strain>
    </source>
</reference>